<evidence type="ECO:0000313" key="8">
    <source>
        <dbReference type="EMBL" id="MBO2011342.1"/>
    </source>
</evidence>
<protein>
    <recommendedName>
        <fullName evidence="6">TVP38/TMEM64 family membrane protein</fullName>
    </recommendedName>
</protein>
<evidence type="ECO:0000259" key="7">
    <source>
        <dbReference type="Pfam" id="PF09335"/>
    </source>
</evidence>
<evidence type="ECO:0000256" key="1">
    <source>
        <dbReference type="ARBA" id="ARBA00004651"/>
    </source>
</evidence>
<feature type="domain" description="VTT" evidence="7">
    <location>
        <begin position="71"/>
        <end position="184"/>
    </location>
</feature>
<keyword evidence="4 6" id="KW-1133">Transmembrane helix</keyword>
<dbReference type="PANTHER" id="PTHR12677">
    <property type="entry name" value="GOLGI APPARATUS MEMBRANE PROTEIN TVP38-RELATED"/>
    <property type="match status" value="1"/>
</dbReference>
<comment type="subcellular location">
    <subcellularLocation>
        <location evidence="1 6">Cell membrane</location>
        <topology evidence="1 6">Multi-pass membrane protein</topology>
    </subcellularLocation>
</comment>
<dbReference type="PANTHER" id="PTHR12677:SF59">
    <property type="entry name" value="GOLGI APPARATUS MEMBRANE PROTEIN TVP38-RELATED"/>
    <property type="match status" value="1"/>
</dbReference>
<feature type="transmembrane region" description="Helical" evidence="6">
    <location>
        <begin position="203"/>
        <end position="222"/>
    </location>
</feature>
<reference evidence="8 9" key="1">
    <citation type="submission" date="2021-03" db="EMBL/GenBank/DDBJ databases">
        <authorList>
            <person name="Kim M.K."/>
        </authorList>
    </citation>
    <scope>NUCLEOTIDE SEQUENCE [LARGE SCALE GENOMIC DNA]</scope>
    <source>
        <strain evidence="8 9">BT442</strain>
    </source>
</reference>
<dbReference type="InterPro" id="IPR032816">
    <property type="entry name" value="VTT_dom"/>
</dbReference>
<evidence type="ECO:0000256" key="2">
    <source>
        <dbReference type="ARBA" id="ARBA00022475"/>
    </source>
</evidence>
<gene>
    <name evidence="8" type="ORF">J4E00_19925</name>
</gene>
<accession>A0ABS3QJB5</accession>
<dbReference type="EMBL" id="JAGETZ010000011">
    <property type="protein sequence ID" value="MBO2011342.1"/>
    <property type="molecule type" value="Genomic_DNA"/>
</dbReference>
<evidence type="ECO:0000313" key="9">
    <source>
        <dbReference type="Proteomes" id="UP000664369"/>
    </source>
</evidence>
<keyword evidence="2 6" id="KW-1003">Cell membrane</keyword>
<feature type="transmembrane region" description="Helical" evidence="6">
    <location>
        <begin position="53"/>
        <end position="76"/>
    </location>
</feature>
<evidence type="ECO:0000256" key="3">
    <source>
        <dbReference type="ARBA" id="ARBA00022692"/>
    </source>
</evidence>
<comment type="similarity">
    <text evidence="6">Belongs to the TVP38/TMEM64 family.</text>
</comment>
<feature type="transmembrane region" description="Helical" evidence="6">
    <location>
        <begin position="83"/>
        <end position="104"/>
    </location>
</feature>
<dbReference type="Pfam" id="PF09335">
    <property type="entry name" value="VTT_dom"/>
    <property type="match status" value="1"/>
</dbReference>
<evidence type="ECO:0000256" key="5">
    <source>
        <dbReference type="ARBA" id="ARBA00023136"/>
    </source>
</evidence>
<dbReference type="InterPro" id="IPR015414">
    <property type="entry name" value="TMEM64"/>
</dbReference>
<keyword evidence="3 6" id="KW-0812">Transmembrane</keyword>
<keyword evidence="9" id="KW-1185">Reference proteome</keyword>
<dbReference type="Proteomes" id="UP000664369">
    <property type="component" value="Unassembled WGS sequence"/>
</dbReference>
<evidence type="ECO:0000256" key="4">
    <source>
        <dbReference type="ARBA" id="ARBA00022989"/>
    </source>
</evidence>
<organism evidence="8 9">
    <name type="scientific">Hymenobacter negativus</name>
    <dbReference type="NCBI Taxonomy" id="2795026"/>
    <lineage>
        <taxon>Bacteria</taxon>
        <taxon>Pseudomonadati</taxon>
        <taxon>Bacteroidota</taxon>
        <taxon>Cytophagia</taxon>
        <taxon>Cytophagales</taxon>
        <taxon>Hymenobacteraceae</taxon>
        <taxon>Hymenobacter</taxon>
    </lineage>
</organism>
<name>A0ABS3QJB5_9BACT</name>
<sequence>MLQVLRELFRKNLSTLLSMVLLVAVPLLGSSSLTFVLYRNQEFLENLTTAQSLLYFVIVGVAMAFSLVNTTAVVLITGFYLGWSGFPGMVVAYALAALVGYQIATTLDHGKMLAFLSHFPKADAVMKELKTDSWQLIFLTRVSPVTPFALMTFVLAIMRVRRWPFLLASIAGMLPRSLFFYWLGTKAKDVFTLLKDPGTGTTGKLLLLLLVVASFFGIYYLFNQALKRALSKGAAESLKKSPTDY</sequence>
<proteinExistence type="inferred from homology"/>
<dbReference type="RefSeq" id="WP_208177038.1">
    <property type="nucleotide sequence ID" value="NZ_JAGETZ010000011.1"/>
</dbReference>
<evidence type="ECO:0000256" key="6">
    <source>
        <dbReference type="RuleBase" id="RU366058"/>
    </source>
</evidence>
<keyword evidence="5 6" id="KW-0472">Membrane</keyword>
<feature type="transmembrane region" description="Helical" evidence="6">
    <location>
        <begin position="165"/>
        <end position="183"/>
    </location>
</feature>
<comment type="caution">
    <text evidence="8">The sequence shown here is derived from an EMBL/GenBank/DDBJ whole genome shotgun (WGS) entry which is preliminary data.</text>
</comment>
<feature type="transmembrane region" description="Helical" evidence="6">
    <location>
        <begin position="136"/>
        <end position="158"/>
    </location>
</feature>